<feature type="transmembrane region" description="Helical" evidence="2">
    <location>
        <begin position="7"/>
        <end position="28"/>
    </location>
</feature>
<reference evidence="3 4" key="1">
    <citation type="journal article" date="2016" name="Nat. Commun.">
        <title>Thousands of microbial genomes shed light on interconnected biogeochemical processes in an aquifer system.</title>
        <authorList>
            <person name="Anantharaman K."/>
            <person name="Brown C.T."/>
            <person name="Hug L.A."/>
            <person name="Sharon I."/>
            <person name="Castelle C.J."/>
            <person name="Probst A.J."/>
            <person name="Thomas B.C."/>
            <person name="Singh A."/>
            <person name="Wilkins M.J."/>
            <person name="Karaoz U."/>
            <person name="Brodie E.L."/>
            <person name="Williams K.H."/>
            <person name="Hubbard S.S."/>
            <person name="Banfield J.F."/>
        </authorList>
    </citation>
    <scope>NUCLEOTIDE SEQUENCE [LARGE SCALE GENOMIC DNA]</scope>
</reference>
<organism evidence="3 4">
    <name type="scientific">Candidatus Woykebacteria bacterium RBG_19FT_COMBO_43_10</name>
    <dbReference type="NCBI Taxonomy" id="1802598"/>
    <lineage>
        <taxon>Bacteria</taxon>
        <taxon>Candidatus Woykeibacteriota</taxon>
    </lineage>
</organism>
<protein>
    <submittedName>
        <fullName evidence="3">Uncharacterized protein</fullName>
    </submittedName>
</protein>
<dbReference type="AlphaFoldDB" id="A0A1G1WHV5"/>
<accession>A0A1G1WHV5</accession>
<keyword evidence="2" id="KW-1133">Transmembrane helix</keyword>
<evidence type="ECO:0000256" key="1">
    <source>
        <dbReference type="SAM" id="MobiDB-lite"/>
    </source>
</evidence>
<dbReference type="EMBL" id="MHCU01000045">
    <property type="protein sequence ID" value="OGY27234.1"/>
    <property type="molecule type" value="Genomic_DNA"/>
</dbReference>
<evidence type="ECO:0000313" key="3">
    <source>
        <dbReference type="EMBL" id="OGY27234.1"/>
    </source>
</evidence>
<keyword evidence="2" id="KW-0812">Transmembrane</keyword>
<keyword evidence="2" id="KW-0472">Membrane</keyword>
<dbReference type="Proteomes" id="UP000176645">
    <property type="component" value="Unassembled WGS sequence"/>
</dbReference>
<gene>
    <name evidence="3" type="ORF">A2Z42_00260</name>
</gene>
<evidence type="ECO:0000256" key="2">
    <source>
        <dbReference type="SAM" id="Phobius"/>
    </source>
</evidence>
<name>A0A1G1WHV5_9BACT</name>
<sequence length="161" mass="17438">MGNFFKKYWWVLLVIIFLLILIIVWLLFINTGKKKAEVTTSQATQSAEATKSATPSSQPVEKTESDEVLLKKAVSEKTGIAIDTIVVEVSENTGKYAKGLVSAKGETVGGGYWLAVKTSGKWTIVYDGQSTPECSQVDPPGFPASMVPECFDASGNLVTRK</sequence>
<proteinExistence type="predicted"/>
<feature type="compositionally biased region" description="Low complexity" evidence="1">
    <location>
        <begin position="42"/>
        <end position="54"/>
    </location>
</feature>
<evidence type="ECO:0000313" key="4">
    <source>
        <dbReference type="Proteomes" id="UP000176645"/>
    </source>
</evidence>
<comment type="caution">
    <text evidence="3">The sequence shown here is derived from an EMBL/GenBank/DDBJ whole genome shotgun (WGS) entry which is preliminary data.</text>
</comment>
<feature type="region of interest" description="Disordered" evidence="1">
    <location>
        <begin position="42"/>
        <end position="65"/>
    </location>
</feature>